<evidence type="ECO:0000256" key="1">
    <source>
        <dbReference type="ARBA" id="ARBA00022676"/>
    </source>
</evidence>
<keyword evidence="1" id="KW-0328">Glycosyltransferase</keyword>
<dbReference type="Pfam" id="PF03808">
    <property type="entry name" value="Glyco_tran_WecG"/>
    <property type="match status" value="1"/>
</dbReference>
<dbReference type="PANTHER" id="PTHR34136">
    <property type="match status" value="1"/>
</dbReference>
<evidence type="ECO:0000313" key="3">
    <source>
        <dbReference type="EMBL" id="OGE86623.1"/>
    </source>
</evidence>
<organism evidence="3 4">
    <name type="scientific">Candidatus Doudnabacteria bacterium RIFCSPHIGHO2_02_FULL_46_11</name>
    <dbReference type="NCBI Taxonomy" id="1817832"/>
    <lineage>
        <taxon>Bacteria</taxon>
        <taxon>Candidatus Doudnaibacteriota</taxon>
    </lineage>
</organism>
<dbReference type="PANTHER" id="PTHR34136:SF1">
    <property type="entry name" value="UDP-N-ACETYL-D-MANNOSAMINURONIC ACID TRANSFERASE"/>
    <property type="match status" value="1"/>
</dbReference>
<comment type="caution">
    <text evidence="3">The sequence shown here is derived from an EMBL/GenBank/DDBJ whole genome shotgun (WGS) entry which is preliminary data.</text>
</comment>
<sequence>MQKVDILGVKIDALKKNEFRQRLRSLLDATERNNKIVTTTYSEFIVTAQKDERFRAILNSAELNLADGIGILWAATYLNAKIKNQKLKLEKIKLFLKTAYWTAFEQEKIRDVIPERLPGADIIWDVCQIAEQTGNSIFLLGGHGPVDEILKNKFPALKIAGRYEGNPNEPELAERIKKTNTDILLVAFGPIKQEYWLMHNRSDLNVKIAVGLGGTFDYLVGNKKRAGDTWQKYGLEWLHRLLTQPWRIRRMWNAIIVFSWLVVRQKMN</sequence>
<evidence type="ECO:0008006" key="5">
    <source>
        <dbReference type="Google" id="ProtNLM"/>
    </source>
</evidence>
<keyword evidence="2" id="KW-0808">Transferase</keyword>
<evidence type="ECO:0000313" key="4">
    <source>
        <dbReference type="Proteomes" id="UP000176786"/>
    </source>
</evidence>
<reference evidence="3 4" key="1">
    <citation type="journal article" date="2016" name="Nat. Commun.">
        <title>Thousands of microbial genomes shed light on interconnected biogeochemical processes in an aquifer system.</title>
        <authorList>
            <person name="Anantharaman K."/>
            <person name="Brown C.T."/>
            <person name="Hug L.A."/>
            <person name="Sharon I."/>
            <person name="Castelle C.J."/>
            <person name="Probst A.J."/>
            <person name="Thomas B.C."/>
            <person name="Singh A."/>
            <person name="Wilkins M.J."/>
            <person name="Karaoz U."/>
            <person name="Brodie E.L."/>
            <person name="Williams K.H."/>
            <person name="Hubbard S.S."/>
            <person name="Banfield J.F."/>
        </authorList>
    </citation>
    <scope>NUCLEOTIDE SEQUENCE [LARGE SCALE GENOMIC DNA]</scope>
</reference>
<dbReference type="InterPro" id="IPR004629">
    <property type="entry name" value="WecG_TagA_CpsF"/>
</dbReference>
<dbReference type="GO" id="GO:0016758">
    <property type="term" value="F:hexosyltransferase activity"/>
    <property type="evidence" value="ECO:0007669"/>
    <property type="project" value="TreeGrafter"/>
</dbReference>
<dbReference type="NCBIfam" id="TIGR00696">
    <property type="entry name" value="wecG_tagA_cpsF"/>
    <property type="match status" value="1"/>
</dbReference>
<protein>
    <recommendedName>
        <fullName evidence="5">Glycosyl transferase</fullName>
    </recommendedName>
</protein>
<evidence type="ECO:0000256" key="2">
    <source>
        <dbReference type="ARBA" id="ARBA00022679"/>
    </source>
</evidence>
<accession>A0A1F5P9P6</accession>
<dbReference type="CDD" id="cd06533">
    <property type="entry name" value="Glyco_transf_WecG_TagA"/>
    <property type="match status" value="1"/>
</dbReference>
<dbReference type="Proteomes" id="UP000176786">
    <property type="component" value="Unassembled WGS sequence"/>
</dbReference>
<dbReference type="STRING" id="1817832.A3J48_01630"/>
<proteinExistence type="predicted"/>
<dbReference type="EMBL" id="MFES01000001">
    <property type="protein sequence ID" value="OGE86623.1"/>
    <property type="molecule type" value="Genomic_DNA"/>
</dbReference>
<name>A0A1F5P9P6_9BACT</name>
<dbReference type="AlphaFoldDB" id="A0A1F5P9P6"/>
<gene>
    <name evidence="3" type="ORF">A3J48_01630</name>
</gene>